<dbReference type="EMBL" id="CP073041">
    <property type="protein sequence ID" value="UXE59103.1"/>
    <property type="molecule type" value="Genomic_DNA"/>
</dbReference>
<sequence length="90" mass="10065">MINPRTVFASGIISALIGAMIGYGAGYLALNRHGNSQIYRYNSQAYEQLYTHKFVWIGAIAGLLIGMGQDCVLQMKREQEKEQKSSQDSY</sequence>
<dbReference type="AlphaFoldDB" id="A0A977KSR1"/>
<feature type="transmembrane region" description="Helical" evidence="1">
    <location>
        <begin position="7"/>
        <end position="30"/>
    </location>
</feature>
<protein>
    <submittedName>
        <fullName evidence="2">Uncharacterized protein</fullName>
    </submittedName>
</protein>
<proteinExistence type="predicted"/>
<organism evidence="2">
    <name type="scientific">Woronichinia naegeliana WA131</name>
    <dbReference type="NCBI Taxonomy" id="2824559"/>
    <lineage>
        <taxon>Bacteria</taxon>
        <taxon>Bacillati</taxon>
        <taxon>Cyanobacteriota</taxon>
        <taxon>Cyanophyceae</taxon>
        <taxon>Synechococcales</taxon>
        <taxon>Coelosphaeriaceae</taxon>
        <taxon>Woronichinia</taxon>
    </lineage>
</organism>
<dbReference type="Proteomes" id="UP001065613">
    <property type="component" value="Chromosome"/>
</dbReference>
<evidence type="ECO:0000313" key="2">
    <source>
        <dbReference type="EMBL" id="UXE59103.1"/>
    </source>
</evidence>
<evidence type="ECO:0000256" key="1">
    <source>
        <dbReference type="SAM" id="Phobius"/>
    </source>
</evidence>
<accession>A0A977KSR1</accession>
<dbReference type="KEGG" id="wna:KA717_24560"/>
<keyword evidence="1" id="KW-0472">Membrane</keyword>
<reference evidence="2" key="1">
    <citation type="submission" date="2021-04" db="EMBL/GenBank/DDBJ databases">
        <title>Genome sequence of Woronichinia naegeliana from Washington state freshwater lake bloom.</title>
        <authorList>
            <person name="Dreher T.W."/>
        </authorList>
    </citation>
    <scope>NUCLEOTIDE SEQUENCE</scope>
    <source>
        <strain evidence="2">WA131</strain>
    </source>
</reference>
<name>A0A977KSR1_9CYAN</name>
<feature type="transmembrane region" description="Helical" evidence="1">
    <location>
        <begin position="50"/>
        <end position="67"/>
    </location>
</feature>
<gene>
    <name evidence="2" type="ORF">KA717_24560</name>
</gene>
<keyword evidence="1" id="KW-1133">Transmembrane helix</keyword>
<keyword evidence="1" id="KW-0812">Transmembrane</keyword>